<dbReference type="AlphaFoldDB" id="A0A0G0Y6Y7"/>
<proteinExistence type="predicted"/>
<evidence type="ECO:0000313" key="1">
    <source>
        <dbReference type="EMBL" id="KKS05191.1"/>
    </source>
</evidence>
<protein>
    <submittedName>
        <fullName evidence="1">Uncharacterized protein</fullName>
    </submittedName>
</protein>
<gene>
    <name evidence="1" type="ORF">UU58_C0001G0051</name>
</gene>
<name>A0A0G0Y6Y7_9BACT</name>
<comment type="caution">
    <text evidence="1">The sequence shown here is derived from an EMBL/GenBank/DDBJ whole genome shotgun (WGS) entry which is preliminary data.</text>
</comment>
<dbReference type="EMBL" id="LCBE01000001">
    <property type="protein sequence ID" value="KKS05191.1"/>
    <property type="molecule type" value="Genomic_DNA"/>
</dbReference>
<organism evidence="1 2">
    <name type="scientific">Candidatus Nomurabacteria bacterium GW2011_GWA2_41_25</name>
    <dbReference type="NCBI Taxonomy" id="1618736"/>
    <lineage>
        <taxon>Bacteria</taxon>
        <taxon>Candidatus Nomuraibacteriota</taxon>
    </lineage>
</organism>
<evidence type="ECO:0000313" key="2">
    <source>
        <dbReference type="Proteomes" id="UP000034236"/>
    </source>
</evidence>
<sequence length="70" mass="7997">MRESDLNQKSPDLRLRDARVELMTGLKRTDSKPEERDSLIAKAIEEMTPALGRKQAQIVAHQIVKEVLEL</sequence>
<dbReference type="Proteomes" id="UP000034236">
    <property type="component" value="Unassembled WGS sequence"/>
</dbReference>
<accession>A0A0G0Y6Y7</accession>
<reference evidence="1 2" key="1">
    <citation type="journal article" date="2015" name="Nature">
        <title>rRNA introns, odd ribosomes, and small enigmatic genomes across a large radiation of phyla.</title>
        <authorList>
            <person name="Brown C.T."/>
            <person name="Hug L.A."/>
            <person name="Thomas B.C."/>
            <person name="Sharon I."/>
            <person name="Castelle C.J."/>
            <person name="Singh A."/>
            <person name="Wilkins M.J."/>
            <person name="Williams K.H."/>
            <person name="Banfield J.F."/>
        </authorList>
    </citation>
    <scope>NUCLEOTIDE SEQUENCE [LARGE SCALE GENOMIC DNA]</scope>
</reference>